<keyword evidence="2" id="KW-1185">Reference proteome</keyword>
<organism evidence="1 2">
    <name type="scientific">Coemansia aciculifera</name>
    <dbReference type="NCBI Taxonomy" id="417176"/>
    <lineage>
        <taxon>Eukaryota</taxon>
        <taxon>Fungi</taxon>
        <taxon>Fungi incertae sedis</taxon>
        <taxon>Zoopagomycota</taxon>
        <taxon>Kickxellomycotina</taxon>
        <taxon>Kickxellomycetes</taxon>
        <taxon>Kickxellales</taxon>
        <taxon>Kickxellaceae</taxon>
        <taxon>Coemansia</taxon>
    </lineage>
</organism>
<name>A0ACC1LVR8_9FUNG</name>
<dbReference type="Proteomes" id="UP001139981">
    <property type="component" value="Unassembled WGS sequence"/>
</dbReference>
<evidence type="ECO:0000313" key="1">
    <source>
        <dbReference type="EMBL" id="KAJ2882146.1"/>
    </source>
</evidence>
<dbReference type="EMBL" id="JANBVB010002825">
    <property type="protein sequence ID" value="KAJ2882146.1"/>
    <property type="molecule type" value="Genomic_DNA"/>
</dbReference>
<protein>
    <submittedName>
        <fullName evidence="1">Uncharacterized protein</fullName>
    </submittedName>
</protein>
<feature type="non-terminal residue" evidence="1">
    <location>
        <position position="376"/>
    </location>
</feature>
<sequence>MSVCRLVNPPVDCSLPLPAPLPTASRSSPARSTPMDLMHIVSLPSISVQPLSPRREDRQQQTDAAPSAERSTSTEVAGNVVHPNVTCDSCNFPIVGVRYKCGNCADFDLCEACEPIAQHNKDHLFIKMRKFHETPMTIPMLRVIYPSVGASWSRTNQPARPTLRSTAEAVTSVATEAVAGALAPVVAMASAVPAAAAAVAEAAPTTQTRAPLVLPAPRNNSAAPSSKYVAIFVEDVTIPDGTVMAPGESFVKIWSVANMGDSEWPTDTTLVHIDGEPTIPGNKQSVPIVVSKRYEQVGIAVDLVAPMKPGRYVSQWRLMTSTGQYFGTGLWCTIVVEEPAKPAALATSPLPDVAAVADAALETANPVAVDKGKAVD</sequence>
<gene>
    <name evidence="1" type="ORF">IWW38_005696</name>
</gene>
<reference evidence="1" key="1">
    <citation type="submission" date="2022-07" db="EMBL/GenBank/DDBJ databases">
        <title>Phylogenomic reconstructions and comparative analyses of Kickxellomycotina fungi.</title>
        <authorList>
            <person name="Reynolds N.K."/>
            <person name="Stajich J.E."/>
            <person name="Barry K."/>
            <person name="Grigoriev I.V."/>
            <person name="Crous P."/>
            <person name="Smith M.E."/>
        </authorList>
    </citation>
    <scope>NUCLEOTIDE SEQUENCE</scope>
    <source>
        <strain evidence="1">CBS 190363</strain>
    </source>
</reference>
<proteinExistence type="predicted"/>
<evidence type="ECO:0000313" key="2">
    <source>
        <dbReference type="Proteomes" id="UP001139981"/>
    </source>
</evidence>
<accession>A0ACC1LVR8</accession>
<comment type="caution">
    <text evidence="1">The sequence shown here is derived from an EMBL/GenBank/DDBJ whole genome shotgun (WGS) entry which is preliminary data.</text>
</comment>